<evidence type="ECO:0008006" key="4">
    <source>
        <dbReference type="Google" id="ProtNLM"/>
    </source>
</evidence>
<evidence type="ECO:0000313" key="3">
    <source>
        <dbReference type="Proteomes" id="UP001199469"/>
    </source>
</evidence>
<gene>
    <name evidence="2" type="ORF">LQ327_09010</name>
</gene>
<reference evidence="2 3" key="1">
    <citation type="submission" date="2021-11" db="EMBL/GenBank/DDBJ databases">
        <title>Draft genome sequence of Actinomycetospora sp. SF1 isolated from the rhizosphere soil.</title>
        <authorList>
            <person name="Duangmal K."/>
            <person name="Chantavorakit T."/>
        </authorList>
    </citation>
    <scope>NUCLEOTIDE SEQUENCE [LARGE SCALE GENOMIC DNA]</scope>
    <source>
        <strain evidence="2 3">TBRC 5722</strain>
    </source>
</reference>
<accession>A0ABS8P5K6</accession>
<dbReference type="EMBL" id="JAJNDB010000001">
    <property type="protein sequence ID" value="MCD2193521.1"/>
    <property type="molecule type" value="Genomic_DNA"/>
</dbReference>
<sequence>MTHAQGEFAPTSAALDIQPSTPQPSSPDAPEAVRSPLGNLRAQREARLKKLYLDLRVPGWGDDPELDPRVFVYVRCRPLKPSELAGIQEAQSKRGKNAQGKLPKDQMAWIDRANADLIATACLEVWAYSGPDEPDPATLSDDERLSLNAEDWHGAKTRFDGDLADALGMERNFEGKPPAAVDVVRGLFLHDGDVMQAVERLTKWSNLRANQEEQDFTTG</sequence>
<dbReference type="Proteomes" id="UP001199469">
    <property type="component" value="Unassembled WGS sequence"/>
</dbReference>
<keyword evidence="3" id="KW-1185">Reference proteome</keyword>
<protein>
    <recommendedName>
        <fullName evidence="4">Tail assembly chaperone</fullName>
    </recommendedName>
</protein>
<comment type="caution">
    <text evidence="2">The sequence shown here is derived from an EMBL/GenBank/DDBJ whole genome shotgun (WGS) entry which is preliminary data.</text>
</comment>
<evidence type="ECO:0000256" key="1">
    <source>
        <dbReference type="SAM" id="MobiDB-lite"/>
    </source>
</evidence>
<name>A0ABS8P5K6_9PSEU</name>
<proteinExistence type="predicted"/>
<organism evidence="2 3">
    <name type="scientific">Actinomycetospora endophytica</name>
    <dbReference type="NCBI Taxonomy" id="2291215"/>
    <lineage>
        <taxon>Bacteria</taxon>
        <taxon>Bacillati</taxon>
        <taxon>Actinomycetota</taxon>
        <taxon>Actinomycetes</taxon>
        <taxon>Pseudonocardiales</taxon>
        <taxon>Pseudonocardiaceae</taxon>
        <taxon>Actinomycetospora</taxon>
    </lineage>
</organism>
<feature type="region of interest" description="Disordered" evidence="1">
    <location>
        <begin position="1"/>
        <end position="40"/>
    </location>
</feature>
<dbReference type="RefSeq" id="WP_230731747.1">
    <property type="nucleotide sequence ID" value="NZ_JAJNDB010000001.1"/>
</dbReference>
<evidence type="ECO:0000313" key="2">
    <source>
        <dbReference type="EMBL" id="MCD2193521.1"/>
    </source>
</evidence>